<organism evidence="1 2">
    <name type="scientific">Nocardia arthritidis</name>
    <dbReference type="NCBI Taxonomy" id="228602"/>
    <lineage>
        <taxon>Bacteria</taxon>
        <taxon>Bacillati</taxon>
        <taxon>Actinomycetota</taxon>
        <taxon>Actinomycetes</taxon>
        <taxon>Mycobacteriales</taxon>
        <taxon>Nocardiaceae</taxon>
        <taxon>Nocardia</taxon>
    </lineage>
</organism>
<evidence type="ECO:0008006" key="3">
    <source>
        <dbReference type="Google" id="ProtNLM"/>
    </source>
</evidence>
<dbReference type="Proteomes" id="UP000503540">
    <property type="component" value="Chromosome"/>
</dbReference>
<name>A0A6G9Y9Z8_9NOCA</name>
<proteinExistence type="predicted"/>
<dbReference type="EMBL" id="CP046172">
    <property type="protein sequence ID" value="QIS10095.1"/>
    <property type="molecule type" value="Genomic_DNA"/>
</dbReference>
<keyword evidence="2" id="KW-1185">Reference proteome</keyword>
<accession>A0A6G9Y9Z8</accession>
<sequence length="83" mass="9602">MDHRAGSGGHPDLPQYRRAAIAHRFHTFSGWLYLNLDNADEFIDSIIDCVEVVKDEKFEFGRLMYFKDPNGYTIGVNQIRPLD</sequence>
<dbReference type="AlphaFoldDB" id="A0A6G9Y9Z8"/>
<protein>
    <recommendedName>
        <fullName evidence="3">VOC domain-containing protein</fullName>
    </recommendedName>
</protein>
<reference evidence="1 2" key="1">
    <citation type="journal article" date="2019" name="ACS Chem. Biol.">
        <title>Identification and Mobilization of a Cryptic Antibiotic Biosynthesis Gene Locus from a Human-Pathogenic Nocardia Isolate.</title>
        <authorList>
            <person name="Herisse M."/>
            <person name="Ishida K."/>
            <person name="Porter J.L."/>
            <person name="Howden B."/>
            <person name="Hertweck C."/>
            <person name="Stinear T.P."/>
            <person name="Pidot S.J."/>
        </authorList>
    </citation>
    <scope>NUCLEOTIDE SEQUENCE [LARGE SCALE GENOMIC DNA]</scope>
    <source>
        <strain evidence="1 2">AUSMDU00012717</strain>
    </source>
</reference>
<evidence type="ECO:0000313" key="2">
    <source>
        <dbReference type="Proteomes" id="UP000503540"/>
    </source>
</evidence>
<dbReference type="SUPFAM" id="SSF54593">
    <property type="entry name" value="Glyoxalase/Bleomycin resistance protein/Dihydroxybiphenyl dioxygenase"/>
    <property type="match status" value="1"/>
</dbReference>
<gene>
    <name evidence="1" type="ORF">F5544_11000</name>
</gene>
<dbReference type="KEGG" id="nah:F5544_11000"/>
<evidence type="ECO:0000313" key="1">
    <source>
        <dbReference type="EMBL" id="QIS10095.1"/>
    </source>
</evidence>
<dbReference type="InterPro" id="IPR029068">
    <property type="entry name" value="Glyas_Bleomycin-R_OHBP_Dase"/>
</dbReference>